<proteinExistence type="inferred from homology"/>
<dbReference type="InterPro" id="IPR036052">
    <property type="entry name" value="TrpB-like_PALP_sf"/>
</dbReference>
<keyword evidence="9" id="KW-0663">Pyridoxal phosphate</keyword>
<dbReference type="EC" id="4.3.1.19" evidence="6"/>
<evidence type="ECO:0000256" key="2">
    <source>
        <dbReference type="ARBA" id="ARBA00001933"/>
    </source>
</evidence>
<dbReference type="InterPro" id="IPR050147">
    <property type="entry name" value="Ser/Thr_Dehydratase"/>
</dbReference>
<dbReference type="InterPro" id="IPR044561">
    <property type="entry name" value="ACT_ThrD-II-like"/>
</dbReference>
<dbReference type="Proteomes" id="UP001579974">
    <property type="component" value="Unassembled WGS sequence"/>
</dbReference>
<comment type="caution">
    <text evidence="13">The sequence shown here is derived from an EMBL/GenBank/DDBJ whole genome shotgun (WGS) entry which is preliminary data.</text>
</comment>
<dbReference type="GO" id="GO:0004794">
    <property type="term" value="F:threonine deaminase activity"/>
    <property type="evidence" value="ECO:0007669"/>
    <property type="project" value="UniProtKB-EC"/>
</dbReference>
<dbReference type="NCBIfam" id="TIGR01127">
    <property type="entry name" value="ilvA_1Cterm"/>
    <property type="match status" value="1"/>
</dbReference>
<evidence type="ECO:0000256" key="1">
    <source>
        <dbReference type="ARBA" id="ARBA00001274"/>
    </source>
</evidence>
<accession>A0ABV5AFL3</accession>
<dbReference type="RefSeq" id="WP_275476519.1">
    <property type="nucleotide sequence ID" value="NZ_CP162940.1"/>
</dbReference>
<keyword evidence="14" id="KW-1185">Reference proteome</keyword>
<dbReference type="InterPro" id="IPR000634">
    <property type="entry name" value="Ser/Thr_deHydtase_PyrdxlP-BS"/>
</dbReference>
<comment type="subunit">
    <text evidence="5">In the native structure, TdcB is in a dimeric form, whereas in the TdcB-AMP complex, it exists in a tetrameric form (dimer of dimers).</text>
</comment>
<evidence type="ECO:0000256" key="7">
    <source>
        <dbReference type="ARBA" id="ARBA00022248"/>
    </source>
</evidence>
<comment type="cofactor">
    <cofactor evidence="2">
        <name>pyridoxal 5'-phosphate</name>
        <dbReference type="ChEBI" id="CHEBI:597326"/>
    </cofactor>
</comment>
<dbReference type="SUPFAM" id="SSF53686">
    <property type="entry name" value="Tryptophan synthase beta subunit-like PLP-dependent enzymes"/>
    <property type="match status" value="1"/>
</dbReference>
<evidence type="ECO:0000256" key="9">
    <source>
        <dbReference type="ARBA" id="ARBA00022898"/>
    </source>
</evidence>
<comment type="catalytic activity">
    <reaction evidence="1">
        <text>L-threonine = 2-oxobutanoate + NH4(+)</text>
        <dbReference type="Rhea" id="RHEA:22108"/>
        <dbReference type="ChEBI" id="CHEBI:16763"/>
        <dbReference type="ChEBI" id="CHEBI:28938"/>
        <dbReference type="ChEBI" id="CHEBI:57926"/>
        <dbReference type="EC" id="4.3.1.19"/>
    </reaction>
</comment>
<comment type="similarity">
    <text evidence="4">Belongs to the serine/threonine dehydratase family.</text>
</comment>
<dbReference type="PANTHER" id="PTHR48078">
    <property type="entry name" value="THREONINE DEHYDRATASE, MITOCHONDRIAL-RELATED"/>
    <property type="match status" value="1"/>
</dbReference>
<evidence type="ECO:0000256" key="11">
    <source>
        <dbReference type="ARBA" id="ARBA00025527"/>
    </source>
</evidence>
<reference evidence="13 14" key="1">
    <citation type="journal article" date="2024" name="Int. J. Mol. Sci.">
        <title>Exploration of Alicyclobacillus spp. Genome in Search of Antibiotic Resistance.</title>
        <authorList>
            <person name="Bucka-Kolendo J."/>
            <person name="Kiousi D.E."/>
            <person name="Dekowska A."/>
            <person name="Mikolajczuk-Szczyrba A."/>
            <person name="Karadedos D.M."/>
            <person name="Michael P."/>
            <person name="Galanis A."/>
            <person name="Sokolowska B."/>
        </authorList>
    </citation>
    <scope>NUCLEOTIDE SEQUENCE [LARGE SCALE GENOMIC DNA]</scope>
    <source>
        <strain evidence="13 14">KKP 3000</strain>
    </source>
</reference>
<protein>
    <recommendedName>
        <fullName evidence="7">L-threonine dehydratase catabolic TdcB</fullName>
        <ecNumber evidence="6">4.3.1.19</ecNumber>
    </recommendedName>
</protein>
<dbReference type="PROSITE" id="PS51671">
    <property type="entry name" value="ACT"/>
    <property type="match status" value="1"/>
</dbReference>
<evidence type="ECO:0000256" key="3">
    <source>
        <dbReference type="ARBA" id="ARBA00004958"/>
    </source>
</evidence>
<feature type="domain" description="ACT" evidence="12">
    <location>
        <begin position="334"/>
        <end position="409"/>
    </location>
</feature>
<dbReference type="InterPro" id="IPR005789">
    <property type="entry name" value="Thr_deHydtase_catblc"/>
</dbReference>
<comment type="function">
    <text evidence="11">Catalyzes the anaerobic formation of alpha-ketobutyrate and ammonia from threonine in a two-step reaction. The first step involved a dehydration of threonine and a production of enamine intermediates (aminocrotonate), which tautomerizes to its imine form (iminobutyrate). Both intermediates are unstable and short-lived. The second step is the nonenzymatic hydrolysis of the enamine/imine intermediates to form 2-ketobutyrate and free ammonia. In the low water environment of the cell, the second step is accelerated by RidA.</text>
</comment>
<evidence type="ECO:0000256" key="10">
    <source>
        <dbReference type="ARBA" id="ARBA00023239"/>
    </source>
</evidence>
<evidence type="ECO:0000313" key="13">
    <source>
        <dbReference type="EMBL" id="MFB5191059.1"/>
    </source>
</evidence>
<evidence type="ECO:0000259" key="12">
    <source>
        <dbReference type="PROSITE" id="PS51671"/>
    </source>
</evidence>
<dbReference type="Pfam" id="PF00291">
    <property type="entry name" value="PALP"/>
    <property type="match status" value="1"/>
</dbReference>
<dbReference type="InterPro" id="IPR001926">
    <property type="entry name" value="TrpB-like_PALP"/>
</dbReference>
<sequence>MTQQQPAKLSIDIIREARKRIQSVVQQTPLDYSATFSQFSDNEIYLKLENLQKTGSFKIRGAYNKITTLTDDERSHGVIAASAGNHAQGVAFAARGLGVPCTIVMPEGASLAKIAATQRYGAKVVLEGASYDDAYAHALSLSKNEGYTYVHAFDDEAIVAGQGTIGLEILEQLPDVDAIVIPMGGGGLAAGTALAVKALRPDVKIYGVEASAVPSFRHSLDMGHPETVEAQSTIADGIAVKRPGDLTYRLAQQYVDDVVLVEEEEISRAMVLLLERCKIVAEGAAATSIAAVINKKIPNHLGKVVCILSGGNVDVTVLSRIIEHGLIESGRYLRMAVTLLDRPGALRDLLDILASLRVNVLSVQHHRVGTHIHLGQTEVELDLETRDKAHIELIYNTLQQRGYTPVPRD</sequence>
<keyword evidence="8" id="KW-0021">Allosteric enzyme</keyword>
<evidence type="ECO:0000313" key="14">
    <source>
        <dbReference type="Proteomes" id="UP001579974"/>
    </source>
</evidence>
<name>A0ABV5AFL3_9BACL</name>
<dbReference type="Gene3D" id="3.30.70.260">
    <property type="match status" value="1"/>
</dbReference>
<evidence type="ECO:0000256" key="5">
    <source>
        <dbReference type="ARBA" id="ARBA00011447"/>
    </source>
</evidence>
<gene>
    <name evidence="13" type="primary">ilvA</name>
    <name evidence="13" type="ORF">KKP3000_004558</name>
</gene>
<comment type="pathway">
    <text evidence="3">Amino-acid degradation; L-threonine degradation via propanoate pathway; propanoate from L-threonine: step 1/4.</text>
</comment>
<dbReference type="CDD" id="cd04886">
    <property type="entry name" value="ACT_ThrD-II-like"/>
    <property type="match status" value="1"/>
</dbReference>
<dbReference type="InterPro" id="IPR002912">
    <property type="entry name" value="ACT_dom"/>
</dbReference>
<dbReference type="Gene3D" id="3.40.50.1100">
    <property type="match status" value="2"/>
</dbReference>
<dbReference type="PANTHER" id="PTHR48078:SF6">
    <property type="entry name" value="L-THREONINE DEHYDRATASE CATABOLIC TDCB"/>
    <property type="match status" value="1"/>
</dbReference>
<keyword evidence="10 13" id="KW-0456">Lyase</keyword>
<evidence type="ECO:0000256" key="4">
    <source>
        <dbReference type="ARBA" id="ARBA00010869"/>
    </source>
</evidence>
<dbReference type="PROSITE" id="PS00165">
    <property type="entry name" value="DEHYDRATASE_SER_THR"/>
    <property type="match status" value="1"/>
</dbReference>
<evidence type="ECO:0000256" key="6">
    <source>
        <dbReference type="ARBA" id="ARBA00012096"/>
    </source>
</evidence>
<dbReference type="EMBL" id="JBDXSU010000009">
    <property type="protein sequence ID" value="MFB5191059.1"/>
    <property type="molecule type" value="Genomic_DNA"/>
</dbReference>
<dbReference type="CDD" id="cd01562">
    <property type="entry name" value="Thr-dehyd"/>
    <property type="match status" value="1"/>
</dbReference>
<evidence type="ECO:0000256" key="8">
    <source>
        <dbReference type="ARBA" id="ARBA00022533"/>
    </source>
</evidence>
<organism evidence="13 14">
    <name type="scientific">Alicyclobacillus fastidiosus</name>
    <dbReference type="NCBI Taxonomy" id="392011"/>
    <lineage>
        <taxon>Bacteria</taxon>
        <taxon>Bacillati</taxon>
        <taxon>Bacillota</taxon>
        <taxon>Bacilli</taxon>
        <taxon>Bacillales</taxon>
        <taxon>Alicyclobacillaceae</taxon>
        <taxon>Alicyclobacillus</taxon>
    </lineage>
</organism>